<accession>A0AAV9JPF5</accession>
<evidence type="ECO:0000256" key="5">
    <source>
        <dbReference type="SAM" id="MobiDB-lite"/>
    </source>
</evidence>
<dbReference type="EMBL" id="JAVFHQ010000011">
    <property type="protein sequence ID" value="KAK4547253.1"/>
    <property type="molecule type" value="Genomic_DNA"/>
</dbReference>
<keyword evidence="2" id="KW-0547">Nucleotide-binding</keyword>
<proteinExistence type="predicted"/>
<comment type="subcellular location">
    <subcellularLocation>
        <location evidence="1">Nucleus</location>
    </subcellularLocation>
</comment>
<feature type="compositionally biased region" description="Low complexity" evidence="5">
    <location>
        <begin position="129"/>
        <end position="141"/>
    </location>
</feature>
<dbReference type="InterPro" id="IPR023179">
    <property type="entry name" value="GTP-bd_ortho_bundle_sf"/>
</dbReference>
<evidence type="ECO:0000259" key="6">
    <source>
        <dbReference type="Pfam" id="PF08701"/>
    </source>
</evidence>
<gene>
    <name evidence="7" type="ORF">LTR36_000908</name>
</gene>
<feature type="domain" description="Guanine nucleotide-binding protein-like 3 N-terminal" evidence="6">
    <location>
        <begin position="13"/>
        <end position="86"/>
    </location>
</feature>
<sequence>MKVGKPKSKRVSVRLRHRIEKASSAKQRKERKGAKTNPQWRSRLKKDPGIPNMFPYKAEVLAEIEESRRKKEEEAQKRREVAKAQRLGTAVVQEAAQKPAAADEDEELLDLAEDDDDEMEVQDDSNPMAALLASARARASAYSKDDEVDEEDDDEEGDEWNGIQEAGAPAPAKRKALPKQVLADPIKAVSALMERMQKTQDGIQRMIDQYNIPPVVTTGSEAASRFLVEVARKRGRLGRGGVPNLHAAALIVLGDLNEERLQLPAVVEKKPASAAGKGEVQIVTKMAEPFRIEGLFGDDKKGGHGGAVDAMVVEA</sequence>
<dbReference type="PANTHER" id="PTHR11089">
    <property type="entry name" value="GTP-BINDING PROTEIN-RELATED"/>
    <property type="match status" value="1"/>
</dbReference>
<dbReference type="InterPro" id="IPR050755">
    <property type="entry name" value="TRAFAC_YlqF/YawG_RiboMat"/>
</dbReference>
<protein>
    <recommendedName>
        <fullName evidence="6">Guanine nucleotide-binding protein-like 3 N-terminal domain-containing protein</fullName>
    </recommendedName>
</protein>
<dbReference type="Gene3D" id="1.10.1580.10">
    <property type="match status" value="1"/>
</dbReference>
<dbReference type="GO" id="GO:0005730">
    <property type="term" value="C:nucleolus"/>
    <property type="evidence" value="ECO:0007669"/>
    <property type="project" value="TreeGrafter"/>
</dbReference>
<feature type="compositionally biased region" description="Basic and acidic residues" evidence="5">
    <location>
        <begin position="66"/>
        <end position="83"/>
    </location>
</feature>
<name>A0AAV9JPF5_9PEZI</name>
<evidence type="ECO:0000256" key="1">
    <source>
        <dbReference type="ARBA" id="ARBA00004123"/>
    </source>
</evidence>
<keyword evidence="3" id="KW-0342">GTP-binding</keyword>
<dbReference type="GO" id="GO:0005525">
    <property type="term" value="F:GTP binding"/>
    <property type="evidence" value="ECO:0007669"/>
    <property type="project" value="UniProtKB-KW"/>
</dbReference>
<organism evidence="7 8">
    <name type="scientific">Oleoguttula mirabilis</name>
    <dbReference type="NCBI Taxonomy" id="1507867"/>
    <lineage>
        <taxon>Eukaryota</taxon>
        <taxon>Fungi</taxon>
        <taxon>Dikarya</taxon>
        <taxon>Ascomycota</taxon>
        <taxon>Pezizomycotina</taxon>
        <taxon>Dothideomycetes</taxon>
        <taxon>Dothideomycetidae</taxon>
        <taxon>Mycosphaerellales</taxon>
        <taxon>Teratosphaeriaceae</taxon>
        <taxon>Oleoguttula</taxon>
    </lineage>
</organism>
<keyword evidence="4" id="KW-0539">Nucleus</keyword>
<dbReference type="AlphaFoldDB" id="A0AAV9JPF5"/>
<feature type="compositionally biased region" description="Acidic residues" evidence="5">
    <location>
        <begin position="146"/>
        <end position="159"/>
    </location>
</feature>
<reference evidence="7 8" key="1">
    <citation type="submission" date="2021-11" db="EMBL/GenBank/DDBJ databases">
        <title>Black yeast isolated from Biological Soil Crust.</title>
        <authorList>
            <person name="Kurbessoian T."/>
        </authorList>
    </citation>
    <scope>NUCLEOTIDE SEQUENCE [LARGE SCALE GENOMIC DNA]</scope>
    <source>
        <strain evidence="7 8">CCFEE 5522</strain>
    </source>
</reference>
<keyword evidence="8" id="KW-1185">Reference proteome</keyword>
<comment type="caution">
    <text evidence="7">The sequence shown here is derived from an EMBL/GenBank/DDBJ whole genome shotgun (WGS) entry which is preliminary data.</text>
</comment>
<feature type="compositionally biased region" description="Acidic residues" evidence="5">
    <location>
        <begin position="102"/>
        <end position="123"/>
    </location>
</feature>
<evidence type="ECO:0000313" key="8">
    <source>
        <dbReference type="Proteomes" id="UP001324427"/>
    </source>
</evidence>
<feature type="compositionally biased region" description="Basic residues" evidence="5">
    <location>
        <begin position="1"/>
        <end position="19"/>
    </location>
</feature>
<evidence type="ECO:0000256" key="2">
    <source>
        <dbReference type="ARBA" id="ARBA00022741"/>
    </source>
</evidence>
<dbReference type="PANTHER" id="PTHR11089:SF30">
    <property type="entry name" value="GUANINE NUCLEOTIDE-BINDING PROTEIN-LIKE 3 HOMOLOG"/>
    <property type="match status" value="1"/>
</dbReference>
<dbReference type="Proteomes" id="UP001324427">
    <property type="component" value="Unassembled WGS sequence"/>
</dbReference>
<evidence type="ECO:0000313" key="7">
    <source>
        <dbReference type="EMBL" id="KAK4547253.1"/>
    </source>
</evidence>
<dbReference type="InterPro" id="IPR014813">
    <property type="entry name" value="Gnl3_N_dom"/>
</dbReference>
<evidence type="ECO:0000256" key="4">
    <source>
        <dbReference type="ARBA" id="ARBA00023242"/>
    </source>
</evidence>
<feature type="region of interest" description="Disordered" evidence="5">
    <location>
        <begin position="1"/>
        <end position="52"/>
    </location>
</feature>
<evidence type="ECO:0000256" key="3">
    <source>
        <dbReference type="ARBA" id="ARBA00023134"/>
    </source>
</evidence>
<feature type="region of interest" description="Disordered" evidence="5">
    <location>
        <begin position="66"/>
        <end position="177"/>
    </location>
</feature>
<dbReference type="Pfam" id="PF08701">
    <property type="entry name" value="GN3L_Grn1"/>
    <property type="match status" value="1"/>
</dbReference>